<dbReference type="EMBL" id="JAUSTY010000026">
    <property type="protein sequence ID" value="MDQ0168269.1"/>
    <property type="molecule type" value="Genomic_DNA"/>
</dbReference>
<protein>
    <submittedName>
        <fullName evidence="1">Uncharacterized protein YjbI with pentapeptide repeats</fullName>
    </submittedName>
</protein>
<dbReference type="InterPro" id="IPR052949">
    <property type="entry name" value="PA_immunity-related"/>
</dbReference>
<dbReference type="PANTHER" id="PTHR42999">
    <property type="entry name" value="ANTIBIOTIC RESISTANCE PROTEIN MCBG"/>
    <property type="match status" value="1"/>
</dbReference>
<accession>A0ABT9W4V4</accession>
<dbReference type="RefSeq" id="WP_307397876.1">
    <property type="nucleotide sequence ID" value="NZ_BAAADK010000004.1"/>
</dbReference>
<name>A0ABT9W4V4_9BACI</name>
<dbReference type="Gene3D" id="2.160.20.80">
    <property type="entry name" value="E3 ubiquitin-protein ligase SopA"/>
    <property type="match status" value="1"/>
</dbReference>
<evidence type="ECO:0000313" key="2">
    <source>
        <dbReference type="Proteomes" id="UP001235840"/>
    </source>
</evidence>
<evidence type="ECO:0000313" key="1">
    <source>
        <dbReference type="EMBL" id="MDQ0168269.1"/>
    </source>
</evidence>
<keyword evidence="2" id="KW-1185">Reference proteome</keyword>
<dbReference type="Proteomes" id="UP001235840">
    <property type="component" value="Unassembled WGS sequence"/>
</dbReference>
<comment type="caution">
    <text evidence="1">The sequence shown here is derived from an EMBL/GenBank/DDBJ whole genome shotgun (WGS) entry which is preliminary data.</text>
</comment>
<sequence>MRKKKHSIQEPDLPYELLPIALESEHISSHAYIENGIIENIATQLRADHVGFSELYLKSVQLQGSQLNASNWTDVIFEKCDLSNVKFNRAQFNRVRFVDCKMVGTDFDEAVFADVQFVQCQGQLSTWSVSTCKDMSFEDCQLKSASFFEAVFERIQFGKSYIDDVQFTGTSLADVDLSLCHFDSIHASAGDLVGSVISPEQAVAFVQAFGVKVKQ</sequence>
<reference evidence="1 2" key="1">
    <citation type="submission" date="2023-07" db="EMBL/GenBank/DDBJ databases">
        <title>Genomic Encyclopedia of Type Strains, Phase IV (KMG-IV): sequencing the most valuable type-strain genomes for metagenomic binning, comparative biology and taxonomic classification.</title>
        <authorList>
            <person name="Goeker M."/>
        </authorList>
    </citation>
    <scope>NUCLEOTIDE SEQUENCE [LARGE SCALE GENOMIC DNA]</scope>
    <source>
        <strain evidence="1 2">DSM 12751</strain>
    </source>
</reference>
<gene>
    <name evidence="1" type="ORF">J2S11_004222</name>
</gene>
<dbReference type="SUPFAM" id="SSF141571">
    <property type="entry name" value="Pentapeptide repeat-like"/>
    <property type="match status" value="1"/>
</dbReference>
<organism evidence="1 2">
    <name type="scientific">Caldalkalibacillus horti</name>
    <dbReference type="NCBI Taxonomy" id="77523"/>
    <lineage>
        <taxon>Bacteria</taxon>
        <taxon>Bacillati</taxon>
        <taxon>Bacillota</taxon>
        <taxon>Bacilli</taxon>
        <taxon>Bacillales</taxon>
        <taxon>Bacillaceae</taxon>
        <taxon>Caldalkalibacillus</taxon>
    </lineage>
</organism>
<dbReference type="PANTHER" id="PTHR42999:SF1">
    <property type="entry name" value="PENTAPEPTIDE REPEAT-CONTAINING PROTEIN"/>
    <property type="match status" value="1"/>
</dbReference>
<dbReference type="InterPro" id="IPR001646">
    <property type="entry name" value="5peptide_repeat"/>
</dbReference>
<dbReference type="Pfam" id="PF13599">
    <property type="entry name" value="Pentapeptide_4"/>
    <property type="match status" value="1"/>
</dbReference>
<proteinExistence type="predicted"/>